<organism evidence="3 4">
    <name type="scientific">Actinocrispum wychmicini</name>
    <dbReference type="NCBI Taxonomy" id="1213861"/>
    <lineage>
        <taxon>Bacteria</taxon>
        <taxon>Bacillati</taxon>
        <taxon>Actinomycetota</taxon>
        <taxon>Actinomycetes</taxon>
        <taxon>Pseudonocardiales</taxon>
        <taxon>Pseudonocardiaceae</taxon>
        <taxon>Actinocrispum</taxon>
    </lineage>
</organism>
<accession>A0A4R2JYB0</accession>
<evidence type="ECO:0000256" key="1">
    <source>
        <dbReference type="SAM" id="MobiDB-lite"/>
    </source>
</evidence>
<dbReference type="InterPro" id="IPR008030">
    <property type="entry name" value="NmrA-like"/>
</dbReference>
<comment type="caution">
    <text evidence="3">The sequence shown here is derived from an EMBL/GenBank/DDBJ whole genome shotgun (WGS) entry which is preliminary data.</text>
</comment>
<dbReference type="Gene3D" id="3.40.50.720">
    <property type="entry name" value="NAD(P)-binding Rossmann-like Domain"/>
    <property type="match status" value="1"/>
</dbReference>
<gene>
    <name evidence="3" type="ORF">EV192_10163</name>
</gene>
<dbReference type="PANTHER" id="PTHR43162:SF1">
    <property type="entry name" value="PRESTALK A DIFFERENTIATION PROTEIN A"/>
    <property type="match status" value="1"/>
</dbReference>
<evidence type="ECO:0000259" key="2">
    <source>
        <dbReference type="Pfam" id="PF05368"/>
    </source>
</evidence>
<dbReference type="InterPro" id="IPR051604">
    <property type="entry name" value="Ergot_Alk_Oxidoreductase"/>
</dbReference>
<dbReference type="InterPro" id="IPR036291">
    <property type="entry name" value="NAD(P)-bd_dom_sf"/>
</dbReference>
<dbReference type="EMBL" id="SLWS01000001">
    <property type="protein sequence ID" value="TCO64297.1"/>
    <property type="molecule type" value="Genomic_DNA"/>
</dbReference>
<keyword evidence="4" id="KW-1185">Reference proteome</keyword>
<dbReference type="Proteomes" id="UP000295680">
    <property type="component" value="Unassembled WGS sequence"/>
</dbReference>
<name>A0A4R2JYB0_9PSEU</name>
<feature type="domain" description="NmrA-like" evidence="2">
    <location>
        <begin position="25"/>
        <end position="301"/>
    </location>
</feature>
<proteinExistence type="predicted"/>
<protein>
    <submittedName>
        <fullName evidence="3">Uncharacterized protein YbjT (DUF2867 family)</fullName>
    </submittedName>
</protein>
<dbReference type="Pfam" id="PF05368">
    <property type="entry name" value="NmrA"/>
    <property type="match status" value="1"/>
</dbReference>
<evidence type="ECO:0000313" key="4">
    <source>
        <dbReference type="Proteomes" id="UP000295680"/>
    </source>
</evidence>
<dbReference type="SUPFAM" id="SSF51735">
    <property type="entry name" value="NAD(P)-binding Rossmann-fold domains"/>
    <property type="match status" value="1"/>
</dbReference>
<dbReference type="Gene3D" id="3.90.25.10">
    <property type="entry name" value="UDP-galactose 4-epimerase, domain 1"/>
    <property type="match status" value="1"/>
</dbReference>
<dbReference type="PANTHER" id="PTHR43162">
    <property type="match status" value="1"/>
</dbReference>
<sequence length="311" mass="33340">MDWLNLEPYGRPVQHDRQPETHVSSTVLVTGATGKTGRRLIPKLLRRGIAVRAGSRAPVRSGAEPVRFDWFDESTYQPALQGADALYLVSPHLADNVVDAFAQIQKFLHSAADAGVRRLVHLSSFGVDQAPADDPLRRVELLVDESAIPATILRPAAFMQNFSENHWSNLARTIRERGEVAMPFGDHPVSYVSTADMADVAAVALAEDGHEGRGYTLTGPAAITLIEAAELISAATGRHIRYVDPGPGAVRQALLDSGAQADFAEYVSQIFEFAITSGVMTAVTGDVAAVTGREPTGFAEFATDAVGAWLP</sequence>
<dbReference type="OrthoDB" id="3250520at2"/>
<feature type="region of interest" description="Disordered" evidence="1">
    <location>
        <begin position="1"/>
        <end position="20"/>
    </location>
</feature>
<evidence type="ECO:0000313" key="3">
    <source>
        <dbReference type="EMBL" id="TCO64297.1"/>
    </source>
</evidence>
<dbReference type="AlphaFoldDB" id="A0A4R2JYB0"/>
<reference evidence="3 4" key="1">
    <citation type="submission" date="2019-03" db="EMBL/GenBank/DDBJ databases">
        <title>Genomic Encyclopedia of Type Strains, Phase IV (KMG-IV): sequencing the most valuable type-strain genomes for metagenomic binning, comparative biology and taxonomic classification.</title>
        <authorList>
            <person name="Goeker M."/>
        </authorList>
    </citation>
    <scope>NUCLEOTIDE SEQUENCE [LARGE SCALE GENOMIC DNA]</scope>
    <source>
        <strain evidence="3 4">DSM 45934</strain>
    </source>
</reference>